<reference evidence="1" key="1">
    <citation type="submission" date="2021-02" db="EMBL/GenBank/DDBJ databases">
        <authorList>
            <person name="Han P."/>
        </authorList>
    </citation>
    <scope>NUCLEOTIDE SEQUENCE</scope>
    <source>
        <strain evidence="1">Candidatus Nitrosotenuis uzonensis 5A</strain>
    </source>
</reference>
<evidence type="ECO:0000313" key="2">
    <source>
        <dbReference type="Proteomes" id="UP000655759"/>
    </source>
</evidence>
<dbReference type="Proteomes" id="UP000655759">
    <property type="component" value="Unassembled WGS sequence"/>
</dbReference>
<name>A0A812EZE7_9ARCH</name>
<comment type="caution">
    <text evidence="1">The sequence shown here is derived from an EMBL/GenBank/DDBJ whole genome shotgun (WGS) entry which is preliminary data.</text>
</comment>
<dbReference type="AlphaFoldDB" id="A0A812EZE7"/>
<organism evidence="1 2">
    <name type="scientific">Candidatus Nitrosotenuis uzonensis</name>
    <dbReference type="NCBI Taxonomy" id="1407055"/>
    <lineage>
        <taxon>Archaea</taxon>
        <taxon>Nitrososphaerota</taxon>
        <taxon>Candidatus Nitrosotenuis</taxon>
    </lineage>
</organism>
<sequence length="45" mass="5350">MPAKGELKIDRNDLQVFKDNPIQLFQQGIKSKVTKEKYTRVLRKF</sequence>
<accession>A0A812EZE7</accession>
<evidence type="ECO:0000313" key="1">
    <source>
        <dbReference type="EMBL" id="CAE6502176.1"/>
    </source>
</evidence>
<protein>
    <submittedName>
        <fullName evidence="1">Uncharacterized protein</fullName>
    </submittedName>
</protein>
<gene>
    <name evidence="1" type="ORF">NUZ5A_51246</name>
</gene>
<dbReference type="EMBL" id="CAJNAQ010000005">
    <property type="protein sequence ID" value="CAE6502176.1"/>
    <property type="molecule type" value="Genomic_DNA"/>
</dbReference>
<proteinExistence type="predicted"/>